<feature type="compositionally biased region" description="Polar residues" evidence="1">
    <location>
        <begin position="302"/>
        <end position="313"/>
    </location>
</feature>
<dbReference type="EMBL" id="HBHT01032319">
    <property type="protein sequence ID" value="CAD9984553.1"/>
    <property type="molecule type" value="Transcribed_RNA"/>
</dbReference>
<feature type="domain" description="CAP-Gly" evidence="2">
    <location>
        <begin position="51"/>
        <end position="88"/>
    </location>
</feature>
<dbReference type="Pfam" id="PF01302">
    <property type="entry name" value="CAP_GLY"/>
    <property type="match status" value="1"/>
</dbReference>
<dbReference type="SMART" id="SM01052">
    <property type="entry name" value="CAP_GLY"/>
    <property type="match status" value="1"/>
</dbReference>
<evidence type="ECO:0000313" key="3">
    <source>
        <dbReference type="EMBL" id="CAD9984553.1"/>
    </source>
</evidence>
<dbReference type="PROSITE" id="PS50245">
    <property type="entry name" value="CAP_GLY_2"/>
    <property type="match status" value="1"/>
</dbReference>
<evidence type="ECO:0000259" key="2">
    <source>
        <dbReference type="PROSITE" id="PS50245"/>
    </source>
</evidence>
<evidence type="ECO:0000256" key="1">
    <source>
        <dbReference type="SAM" id="MobiDB-lite"/>
    </source>
</evidence>
<dbReference type="InterPro" id="IPR036859">
    <property type="entry name" value="CAP-Gly_dom_sf"/>
</dbReference>
<sequence>MVAMTMSPQSPAGAFQIGSPVWVRRHQGPYPRAQGIVAYLGPVHFADGNDWVGVRLTGHSVGQGKNNGTVEGKTYFQSLQPQSGLFVRKSCVSLRNSSNAAVTPTRKEAGTASPGSPPTGTPLAKQQHQPYKRHAKRSRINNHEPEAMVTPLTSRTRISPHKEAAASPRFFYEDAEQQERYEALQRWKLAKKEGRPLPSPPNHFSGPAPLIGWVIEFRTDGSSDCMESEHSPSRASPRIQKHHKDHFDGSSTIASFDSRIQQDFDRHEQEEMALTEPTMRQGNNNENVPPPSLLSKKRRRQPSSTGQLPNPQKAQWLRQRLRALEQWREEQQQQHGSRDEANGAMEPLSSGIAA</sequence>
<feature type="compositionally biased region" description="Basic and acidic residues" evidence="1">
    <location>
        <begin position="322"/>
        <end position="341"/>
    </location>
</feature>
<feature type="compositionally biased region" description="Basic residues" evidence="1">
    <location>
        <begin position="130"/>
        <end position="140"/>
    </location>
</feature>
<feature type="region of interest" description="Disordered" evidence="1">
    <location>
        <begin position="222"/>
        <end position="253"/>
    </location>
</feature>
<dbReference type="PROSITE" id="PS00845">
    <property type="entry name" value="CAP_GLY_1"/>
    <property type="match status" value="1"/>
</dbReference>
<proteinExistence type="predicted"/>
<dbReference type="Gene3D" id="2.30.30.190">
    <property type="entry name" value="CAP Gly-rich-like domain"/>
    <property type="match status" value="1"/>
</dbReference>
<dbReference type="AlphaFoldDB" id="A0A7S2YMU2"/>
<feature type="compositionally biased region" description="Basic and acidic residues" evidence="1">
    <location>
        <begin position="222"/>
        <end position="232"/>
    </location>
</feature>
<organism evidence="3">
    <name type="scientific">Entomoneis paludosa</name>
    <dbReference type="NCBI Taxonomy" id="265537"/>
    <lineage>
        <taxon>Eukaryota</taxon>
        <taxon>Sar</taxon>
        <taxon>Stramenopiles</taxon>
        <taxon>Ochrophyta</taxon>
        <taxon>Bacillariophyta</taxon>
        <taxon>Bacillariophyceae</taxon>
        <taxon>Bacillariophycidae</taxon>
        <taxon>Entomoneidaceae</taxon>
        <taxon>Entomoneis</taxon>
    </lineage>
</organism>
<reference evidence="3" key="1">
    <citation type="submission" date="2021-01" db="EMBL/GenBank/DDBJ databases">
        <authorList>
            <person name="Corre E."/>
            <person name="Pelletier E."/>
            <person name="Niang G."/>
            <person name="Scheremetjew M."/>
            <person name="Finn R."/>
            <person name="Kale V."/>
            <person name="Holt S."/>
            <person name="Cochrane G."/>
            <person name="Meng A."/>
            <person name="Brown T."/>
            <person name="Cohen L."/>
        </authorList>
    </citation>
    <scope>NUCLEOTIDE SEQUENCE</scope>
    <source>
        <strain evidence="3">CCMP125</strain>
    </source>
</reference>
<gene>
    <name evidence="3" type="ORF">APAL1065_LOCUS21724</name>
</gene>
<dbReference type="InterPro" id="IPR000938">
    <property type="entry name" value="CAP-Gly_domain"/>
</dbReference>
<feature type="compositionally biased region" description="Polar residues" evidence="1">
    <location>
        <begin position="278"/>
        <end position="287"/>
    </location>
</feature>
<feature type="region of interest" description="Disordered" evidence="1">
    <location>
        <begin position="274"/>
        <end position="354"/>
    </location>
</feature>
<dbReference type="SUPFAM" id="SSF74924">
    <property type="entry name" value="Cap-Gly domain"/>
    <property type="match status" value="1"/>
</dbReference>
<protein>
    <recommendedName>
        <fullName evidence="2">CAP-Gly domain-containing protein</fullName>
    </recommendedName>
</protein>
<name>A0A7S2YMU2_9STRA</name>
<feature type="region of interest" description="Disordered" evidence="1">
    <location>
        <begin position="97"/>
        <end position="149"/>
    </location>
</feature>
<accession>A0A7S2YMU2</accession>